<evidence type="ECO:0000256" key="3">
    <source>
        <dbReference type="ARBA" id="ARBA00022827"/>
    </source>
</evidence>
<evidence type="ECO:0000259" key="4">
    <source>
        <dbReference type="Pfam" id="PF00441"/>
    </source>
</evidence>
<evidence type="ECO:0000256" key="2">
    <source>
        <dbReference type="ARBA" id="ARBA00022630"/>
    </source>
</evidence>
<dbReference type="Gene3D" id="2.40.110.20">
    <property type="match status" value="1"/>
</dbReference>
<dbReference type="SUPFAM" id="SSF56645">
    <property type="entry name" value="Acyl-CoA dehydrogenase NM domain-like"/>
    <property type="match status" value="1"/>
</dbReference>
<dbReference type="STRING" id="706587.Desti_2053"/>
<dbReference type="Gene3D" id="1.20.140.10">
    <property type="entry name" value="Butyryl-CoA Dehydrogenase, subunit A, domain 3"/>
    <property type="match status" value="1"/>
</dbReference>
<dbReference type="PANTHER" id="PTHR42707">
    <property type="entry name" value="ACYL-COA DEHYDROGENASE"/>
    <property type="match status" value="1"/>
</dbReference>
<feature type="domain" description="Acyl-CoA dehydrogenase/oxidase C-terminal" evidence="4">
    <location>
        <begin position="287"/>
        <end position="453"/>
    </location>
</feature>
<comment type="similarity">
    <text evidence="1">Belongs to the acyl-CoA dehydrogenase family.</text>
</comment>
<dbReference type="InterPro" id="IPR009100">
    <property type="entry name" value="AcylCoA_DH/oxidase_NM_dom_sf"/>
</dbReference>
<keyword evidence="6" id="KW-1185">Reference proteome</keyword>
<keyword evidence="3" id="KW-0274">FAD</keyword>
<dbReference type="InterPro" id="IPR036250">
    <property type="entry name" value="AcylCo_DH-like_C"/>
</dbReference>
<dbReference type="GO" id="GO:0003995">
    <property type="term" value="F:acyl-CoA dehydrogenase activity"/>
    <property type="evidence" value="ECO:0007669"/>
    <property type="project" value="TreeGrafter"/>
</dbReference>
<name>I4C5B4_DESTA</name>
<keyword evidence="2" id="KW-0285">Flavoprotein</keyword>
<evidence type="ECO:0000313" key="6">
    <source>
        <dbReference type="Proteomes" id="UP000006055"/>
    </source>
</evidence>
<dbReference type="InterPro" id="IPR009075">
    <property type="entry name" value="AcylCo_DH/oxidase_C"/>
</dbReference>
<evidence type="ECO:0000313" key="5">
    <source>
        <dbReference type="EMBL" id="AFM24755.1"/>
    </source>
</evidence>
<dbReference type="PATRIC" id="fig|706587.4.peg.2356"/>
<proteinExistence type="inferred from homology"/>
<reference evidence="6" key="1">
    <citation type="submission" date="2012-06" db="EMBL/GenBank/DDBJ databases">
        <title>Complete sequence of chromosome of Desulfomonile tiedjei DSM 6799.</title>
        <authorList>
            <person name="Lucas S."/>
            <person name="Copeland A."/>
            <person name="Lapidus A."/>
            <person name="Glavina del Rio T."/>
            <person name="Dalin E."/>
            <person name="Tice H."/>
            <person name="Bruce D."/>
            <person name="Goodwin L."/>
            <person name="Pitluck S."/>
            <person name="Peters L."/>
            <person name="Ovchinnikova G."/>
            <person name="Zeytun A."/>
            <person name="Lu M."/>
            <person name="Kyrpides N."/>
            <person name="Mavromatis K."/>
            <person name="Ivanova N."/>
            <person name="Brettin T."/>
            <person name="Detter J.C."/>
            <person name="Han C."/>
            <person name="Larimer F."/>
            <person name="Land M."/>
            <person name="Hauser L."/>
            <person name="Markowitz V."/>
            <person name="Cheng J.-F."/>
            <person name="Hugenholtz P."/>
            <person name="Woyke T."/>
            <person name="Wu D."/>
            <person name="Spring S."/>
            <person name="Schroeder M."/>
            <person name="Brambilla E."/>
            <person name="Klenk H.-P."/>
            <person name="Eisen J.A."/>
        </authorList>
    </citation>
    <scope>NUCLEOTIDE SEQUENCE [LARGE SCALE GENOMIC DNA]</scope>
    <source>
        <strain evidence="6">ATCC 49306 / DSM 6799 / DCB-1</strain>
    </source>
</reference>
<protein>
    <submittedName>
        <fullName evidence="5">Acyl-CoA dehydrogenase</fullName>
    </submittedName>
</protein>
<dbReference type="PANTHER" id="PTHR42707:SF2">
    <property type="entry name" value="ACD11 DEHYDROGENASE"/>
    <property type="match status" value="1"/>
</dbReference>
<dbReference type="OrthoDB" id="9771038at2"/>
<sequence length="564" mass="63832">MYEQSQLNPYSFTPFTETIRGIDFYRDDPFLQQLVKHYAGDDWLLVHEKLLAFSPRVSYEWRDLASEAARPEFRPFLQHYDAHNNRIDRIVRCGETELLEKGIFGEALFAARTSPWEQFTKRLMLQELGEIGVMCPIACTDGLIALIEAFPEDRHPEVERILVHCKEGIQGEFGIGAQFITEIQGGSDIPANVLEAHPQADHYKLYGNKFFCSAMHADYSVVTAKVKGTDHIGTFVVPSWHGDKKLQRRNGYRINRLKWKLGTVELPTAEVDYDGAVAYAIGPVDRGVANVVGIVLTLSRIAVGVCSAALMTRSAREALIYSEFREAFGQKISEFPLAAKQVQDVIRAAQRTAAGAFKVYDLHLRLGKRLQGGLGSDRDKERKKEQFNLRELIIIQKMVTAYETVDVIRKAISLFGGHGVIEDFSSLPRLLRDATVNELWEGPRNVLLMQVFRDLDRVKAWYPPEEFVSNILEGVAKDVVGEFAGMLREFLDNPPFFKRDEVSMERAAAWELFWDRLFRVYQERALDEVGTLPLVAAAKLPNHSMPLDGAVPEVIRKQEVGGRG</sequence>
<dbReference type="Pfam" id="PF00441">
    <property type="entry name" value="Acyl-CoA_dh_1"/>
    <property type="match status" value="1"/>
</dbReference>
<dbReference type="EMBL" id="CP003360">
    <property type="protein sequence ID" value="AFM24755.1"/>
    <property type="molecule type" value="Genomic_DNA"/>
</dbReference>
<gene>
    <name evidence="5" type="ordered locus">Desti_2053</name>
</gene>
<dbReference type="Proteomes" id="UP000006055">
    <property type="component" value="Chromosome"/>
</dbReference>
<dbReference type="InterPro" id="IPR052904">
    <property type="entry name" value="Acyl-CoA_dehydrogenase-like"/>
</dbReference>
<dbReference type="SUPFAM" id="SSF47203">
    <property type="entry name" value="Acyl-CoA dehydrogenase C-terminal domain-like"/>
    <property type="match status" value="1"/>
</dbReference>
<evidence type="ECO:0000256" key="1">
    <source>
        <dbReference type="ARBA" id="ARBA00009347"/>
    </source>
</evidence>
<dbReference type="RefSeq" id="WP_014809899.1">
    <property type="nucleotide sequence ID" value="NC_018025.1"/>
</dbReference>
<dbReference type="eggNOG" id="COG1960">
    <property type="taxonomic scope" value="Bacteria"/>
</dbReference>
<accession>I4C5B4</accession>
<dbReference type="AlphaFoldDB" id="I4C5B4"/>
<dbReference type="KEGG" id="dti:Desti_2053"/>
<dbReference type="HOGENOM" id="CLU_016513_3_0_7"/>
<organism evidence="5 6">
    <name type="scientific">Desulfomonile tiedjei (strain ATCC 49306 / DSM 6799 / DCB-1)</name>
    <dbReference type="NCBI Taxonomy" id="706587"/>
    <lineage>
        <taxon>Bacteria</taxon>
        <taxon>Pseudomonadati</taxon>
        <taxon>Thermodesulfobacteriota</taxon>
        <taxon>Desulfomonilia</taxon>
        <taxon>Desulfomonilales</taxon>
        <taxon>Desulfomonilaceae</taxon>
        <taxon>Desulfomonile</taxon>
    </lineage>
</organism>